<evidence type="ECO:0000313" key="2">
    <source>
        <dbReference type="Ensembl" id="ENSMODP00000054947.1"/>
    </source>
</evidence>
<dbReference type="GeneTree" id="ENSGT00950000182890"/>
<dbReference type="Proteomes" id="UP000002280">
    <property type="component" value="Chromosome 1"/>
</dbReference>
<dbReference type="AlphaFoldDB" id="A0A5F8H544"/>
<organism evidence="2 3">
    <name type="scientific">Monodelphis domestica</name>
    <name type="common">Gray short-tailed opossum</name>
    <dbReference type="NCBI Taxonomy" id="13616"/>
    <lineage>
        <taxon>Eukaryota</taxon>
        <taxon>Metazoa</taxon>
        <taxon>Chordata</taxon>
        <taxon>Craniata</taxon>
        <taxon>Vertebrata</taxon>
        <taxon>Euteleostomi</taxon>
        <taxon>Mammalia</taxon>
        <taxon>Metatheria</taxon>
        <taxon>Didelphimorphia</taxon>
        <taxon>Didelphidae</taxon>
        <taxon>Monodelphis</taxon>
    </lineage>
</organism>
<dbReference type="InterPro" id="IPR050169">
    <property type="entry name" value="Krueppel_C2H2_ZnF"/>
</dbReference>
<dbReference type="GO" id="GO:0006355">
    <property type="term" value="P:regulation of DNA-templated transcription"/>
    <property type="evidence" value="ECO:0007669"/>
    <property type="project" value="InterPro"/>
</dbReference>
<keyword evidence="3" id="KW-1185">Reference proteome</keyword>
<feature type="domain" description="KRAB" evidence="1">
    <location>
        <begin position="143"/>
        <end position="214"/>
    </location>
</feature>
<reference evidence="2" key="2">
    <citation type="submission" date="2025-08" db="UniProtKB">
        <authorList>
            <consortium name="Ensembl"/>
        </authorList>
    </citation>
    <scope>IDENTIFICATION</scope>
</reference>
<dbReference type="Pfam" id="PF01352">
    <property type="entry name" value="KRAB"/>
    <property type="match status" value="1"/>
</dbReference>
<protein>
    <recommendedName>
        <fullName evidence="1">KRAB domain-containing protein</fullName>
    </recommendedName>
</protein>
<dbReference type="Bgee" id="ENSMODG00000046168">
    <property type="expression patterns" value="Expressed in extraembryonic membrane and 18 other cell types or tissues"/>
</dbReference>
<dbReference type="Gene3D" id="6.10.140.140">
    <property type="match status" value="1"/>
</dbReference>
<reference evidence="2 3" key="1">
    <citation type="journal article" date="2007" name="Nature">
        <title>Genome of the marsupial Monodelphis domestica reveals innovation in non-coding sequences.</title>
        <authorList>
            <person name="Mikkelsen T.S."/>
            <person name="Wakefield M.J."/>
            <person name="Aken B."/>
            <person name="Amemiya C.T."/>
            <person name="Chang J.L."/>
            <person name="Duke S."/>
            <person name="Garber M."/>
            <person name="Gentles A.J."/>
            <person name="Goodstadt L."/>
            <person name="Heger A."/>
            <person name="Jurka J."/>
            <person name="Kamal M."/>
            <person name="Mauceli E."/>
            <person name="Searle S.M."/>
            <person name="Sharpe T."/>
            <person name="Baker M.L."/>
            <person name="Batzer M.A."/>
            <person name="Benos P.V."/>
            <person name="Belov K."/>
            <person name="Clamp M."/>
            <person name="Cook A."/>
            <person name="Cuff J."/>
            <person name="Das R."/>
            <person name="Davidow L."/>
            <person name="Deakin J.E."/>
            <person name="Fazzari M.J."/>
            <person name="Glass J.L."/>
            <person name="Grabherr M."/>
            <person name="Greally J.M."/>
            <person name="Gu W."/>
            <person name="Hore T.A."/>
            <person name="Huttley G.A."/>
            <person name="Kleber M."/>
            <person name="Jirtle R.L."/>
            <person name="Koina E."/>
            <person name="Lee J.T."/>
            <person name="Mahony S."/>
            <person name="Marra M.A."/>
            <person name="Miller R.D."/>
            <person name="Nicholls R.D."/>
            <person name="Oda M."/>
            <person name="Papenfuss A.T."/>
            <person name="Parra Z.E."/>
            <person name="Pollock D.D."/>
            <person name="Ray D.A."/>
            <person name="Schein J.E."/>
            <person name="Speed T.P."/>
            <person name="Thompson K."/>
            <person name="VandeBerg J.L."/>
            <person name="Wade C.M."/>
            <person name="Walker J.A."/>
            <person name="Waters P.D."/>
            <person name="Webber C."/>
            <person name="Weidman J.R."/>
            <person name="Xie X."/>
            <person name="Zody M.C."/>
            <person name="Baldwin J."/>
            <person name="Abdouelleil A."/>
            <person name="Abdulkadir J."/>
            <person name="Abebe A."/>
            <person name="Abera B."/>
            <person name="Abreu J."/>
            <person name="Acer S.C."/>
            <person name="Aftuck L."/>
            <person name="Alexander A."/>
            <person name="An P."/>
            <person name="Anderson E."/>
            <person name="Anderson S."/>
            <person name="Arachi H."/>
            <person name="Azer M."/>
            <person name="Bachantsang P."/>
            <person name="Barry A."/>
            <person name="Bayul T."/>
            <person name="Berlin A."/>
            <person name="Bessette D."/>
            <person name="Bloom T."/>
            <person name="Bloom T."/>
            <person name="Boguslavskiy L."/>
            <person name="Bonnet C."/>
            <person name="Boukhgalter B."/>
            <person name="Bourzgui I."/>
            <person name="Brown A."/>
            <person name="Cahill P."/>
            <person name="Channer S."/>
            <person name="Cheshatsang Y."/>
            <person name="Chuda L."/>
            <person name="Citroen M."/>
            <person name="Collymore A."/>
            <person name="Cooke P."/>
            <person name="Costello M."/>
            <person name="D'Aco K."/>
            <person name="Daza R."/>
            <person name="De Haan G."/>
            <person name="DeGray S."/>
            <person name="DeMaso C."/>
            <person name="Dhargay N."/>
            <person name="Dooley K."/>
            <person name="Dooley E."/>
            <person name="Doricent M."/>
            <person name="Dorje P."/>
            <person name="Dorjee K."/>
            <person name="Dupes A."/>
            <person name="Elong R."/>
            <person name="Falk J."/>
            <person name="Farina A."/>
            <person name="Faro S."/>
            <person name="Ferguson D."/>
            <person name="Fisher S."/>
            <person name="Foley C.D."/>
            <person name="Franke A."/>
            <person name="Friedrich D."/>
            <person name="Gadbois L."/>
            <person name="Gearin G."/>
            <person name="Gearin C.R."/>
            <person name="Giannoukos G."/>
            <person name="Goode T."/>
            <person name="Graham J."/>
            <person name="Grandbois E."/>
            <person name="Grewal S."/>
            <person name="Gyaltsen K."/>
            <person name="Hafez N."/>
            <person name="Hagos B."/>
            <person name="Hall J."/>
            <person name="Henson C."/>
            <person name="Hollinger A."/>
            <person name="Honan T."/>
            <person name="Huard M.D."/>
            <person name="Hughes L."/>
            <person name="Hurhula B."/>
            <person name="Husby M.E."/>
            <person name="Kamat A."/>
            <person name="Kanga B."/>
            <person name="Kashin S."/>
            <person name="Khazanovich D."/>
            <person name="Kisner P."/>
            <person name="Lance K."/>
            <person name="Lara M."/>
            <person name="Lee W."/>
            <person name="Lennon N."/>
            <person name="Letendre F."/>
            <person name="LeVine R."/>
            <person name="Lipovsky A."/>
            <person name="Liu X."/>
            <person name="Liu J."/>
            <person name="Liu S."/>
            <person name="Lokyitsang T."/>
            <person name="Lokyitsang Y."/>
            <person name="Lubonja R."/>
            <person name="Lui A."/>
            <person name="MacDonald P."/>
            <person name="Magnisalis V."/>
            <person name="Maru K."/>
            <person name="Matthews C."/>
            <person name="McCusker W."/>
            <person name="McDonough S."/>
            <person name="Mehta T."/>
            <person name="Meldrim J."/>
            <person name="Meneus L."/>
            <person name="Mihai O."/>
            <person name="Mihalev A."/>
            <person name="Mihova T."/>
            <person name="Mittelman R."/>
            <person name="Mlenga V."/>
            <person name="Montmayeur A."/>
            <person name="Mulrain L."/>
            <person name="Navidi A."/>
            <person name="Naylor J."/>
            <person name="Negash T."/>
            <person name="Nguyen T."/>
            <person name="Nguyen N."/>
            <person name="Nicol R."/>
            <person name="Norbu C."/>
            <person name="Norbu N."/>
            <person name="Novod N."/>
            <person name="O'Neill B."/>
            <person name="Osman S."/>
            <person name="Markiewicz E."/>
            <person name="Oyono O.L."/>
            <person name="Patti C."/>
            <person name="Phunkhang P."/>
            <person name="Pierre F."/>
            <person name="Priest M."/>
            <person name="Raghuraman S."/>
            <person name="Rege F."/>
            <person name="Reyes R."/>
            <person name="Rise C."/>
            <person name="Rogov P."/>
            <person name="Ross K."/>
            <person name="Ryan E."/>
            <person name="Settipalli S."/>
            <person name="Shea T."/>
            <person name="Sherpa N."/>
            <person name="Shi L."/>
            <person name="Shih D."/>
            <person name="Sparrow T."/>
            <person name="Spaulding J."/>
            <person name="Stalker J."/>
            <person name="Stange-Thomann N."/>
            <person name="Stavropoulos S."/>
            <person name="Stone C."/>
            <person name="Strader C."/>
            <person name="Tesfaye S."/>
            <person name="Thomson T."/>
            <person name="Thoulutsang Y."/>
            <person name="Thoulutsang D."/>
            <person name="Topham K."/>
            <person name="Topping I."/>
            <person name="Tsamla T."/>
            <person name="Vassiliev H."/>
            <person name="Vo A."/>
            <person name="Wangchuk T."/>
            <person name="Wangdi T."/>
            <person name="Weiand M."/>
            <person name="Wilkinson J."/>
            <person name="Wilson A."/>
            <person name="Yadav S."/>
            <person name="Young G."/>
            <person name="Yu Q."/>
            <person name="Zembek L."/>
            <person name="Zhong D."/>
            <person name="Zimmer A."/>
            <person name="Zwirko Z."/>
            <person name="Jaffe D.B."/>
            <person name="Alvarez P."/>
            <person name="Brockman W."/>
            <person name="Butler J."/>
            <person name="Chin C."/>
            <person name="Gnerre S."/>
            <person name="MacCallum I."/>
            <person name="Graves J.A."/>
            <person name="Ponting C.P."/>
            <person name="Breen M."/>
            <person name="Samollow P.B."/>
            <person name="Lander E.S."/>
            <person name="Lindblad-Toh K."/>
        </authorList>
    </citation>
    <scope>NUCLEOTIDE SEQUENCE [LARGE SCALE GENOMIC DNA]</scope>
</reference>
<dbReference type="InterPro" id="IPR036051">
    <property type="entry name" value="KRAB_dom_sf"/>
</dbReference>
<sequence length="228" mass="25792">ISGFCLCLPNSPYFPGLHLFLLASPSSPASLHLLCCYQSLPLLKAPARFGSPVLFLKRFCPGDSHLPESKRCFLLVLPQLPPWGAPQRRSRNLYPVSRRDQQPEPCFSSCSFPPQPTAVTTARPEEEGMTSAPLQARPCRVSMTFKDVAVEFTSEEWGCLKPFQKKLYRDVMLENYRNLVSLGFTVSKPDVICRLERKKASWMPEANVPRSSSASEYLKTKQRRHCKI</sequence>
<dbReference type="SMART" id="SM00349">
    <property type="entry name" value="KRAB"/>
    <property type="match status" value="1"/>
</dbReference>
<evidence type="ECO:0000259" key="1">
    <source>
        <dbReference type="PROSITE" id="PS50805"/>
    </source>
</evidence>
<reference evidence="2" key="3">
    <citation type="submission" date="2025-09" db="UniProtKB">
        <authorList>
            <consortium name="Ensembl"/>
        </authorList>
    </citation>
    <scope>IDENTIFICATION</scope>
</reference>
<dbReference type="InterPro" id="IPR001909">
    <property type="entry name" value="KRAB"/>
</dbReference>
<accession>A0A5F8H544</accession>
<dbReference type="PANTHER" id="PTHR23232:SF168">
    <property type="entry name" value="KRAB DOMAIN-CONTAINING PROTEIN"/>
    <property type="match status" value="1"/>
</dbReference>
<name>A0A5F8H544_MONDO</name>
<evidence type="ECO:0000313" key="3">
    <source>
        <dbReference type="Proteomes" id="UP000002280"/>
    </source>
</evidence>
<dbReference type="CDD" id="cd07765">
    <property type="entry name" value="KRAB_A-box"/>
    <property type="match status" value="1"/>
</dbReference>
<dbReference type="PANTHER" id="PTHR23232">
    <property type="entry name" value="KRAB DOMAIN C2H2 ZINC FINGER"/>
    <property type="match status" value="1"/>
</dbReference>
<dbReference type="Ensembl" id="ENSMODT00000079400.1">
    <property type="protein sequence ID" value="ENSMODP00000054947.1"/>
    <property type="gene ID" value="ENSMODG00000046168.1"/>
</dbReference>
<proteinExistence type="predicted"/>
<dbReference type="PROSITE" id="PS50805">
    <property type="entry name" value="KRAB"/>
    <property type="match status" value="1"/>
</dbReference>
<dbReference type="SUPFAM" id="SSF109640">
    <property type="entry name" value="KRAB domain (Kruppel-associated box)"/>
    <property type="match status" value="1"/>
</dbReference>